<reference evidence="1" key="1">
    <citation type="submission" date="2021-04" db="EMBL/GenBank/DDBJ databases">
        <authorList>
            <person name="Tunstrom K."/>
        </authorList>
    </citation>
    <scope>NUCLEOTIDE SEQUENCE</scope>
</reference>
<dbReference type="Proteomes" id="UP000691718">
    <property type="component" value="Unassembled WGS sequence"/>
</dbReference>
<dbReference type="EMBL" id="CAJQZP010001133">
    <property type="protein sequence ID" value="CAG5020059.1"/>
    <property type="molecule type" value="Genomic_DNA"/>
</dbReference>
<gene>
    <name evidence="1" type="ORF">PAPOLLO_LOCUS17203</name>
</gene>
<evidence type="ECO:0000313" key="2">
    <source>
        <dbReference type="Proteomes" id="UP000691718"/>
    </source>
</evidence>
<proteinExistence type="predicted"/>
<organism evidence="1 2">
    <name type="scientific">Parnassius apollo</name>
    <name type="common">Apollo butterfly</name>
    <name type="synonym">Papilio apollo</name>
    <dbReference type="NCBI Taxonomy" id="110799"/>
    <lineage>
        <taxon>Eukaryota</taxon>
        <taxon>Metazoa</taxon>
        <taxon>Ecdysozoa</taxon>
        <taxon>Arthropoda</taxon>
        <taxon>Hexapoda</taxon>
        <taxon>Insecta</taxon>
        <taxon>Pterygota</taxon>
        <taxon>Neoptera</taxon>
        <taxon>Endopterygota</taxon>
        <taxon>Lepidoptera</taxon>
        <taxon>Glossata</taxon>
        <taxon>Ditrysia</taxon>
        <taxon>Papilionoidea</taxon>
        <taxon>Papilionidae</taxon>
        <taxon>Parnassiinae</taxon>
        <taxon>Parnassini</taxon>
        <taxon>Parnassius</taxon>
        <taxon>Parnassius</taxon>
    </lineage>
</organism>
<dbReference type="GO" id="GO:0005549">
    <property type="term" value="F:odorant binding"/>
    <property type="evidence" value="ECO:0007669"/>
    <property type="project" value="InterPro"/>
</dbReference>
<dbReference type="Pfam" id="PF01395">
    <property type="entry name" value="PBP_GOBP"/>
    <property type="match status" value="1"/>
</dbReference>
<dbReference type="SMART" id="SM00708">
    <property type="entry name" value="PhBP"/>
    <property type="match status" value="1"/>
</dbReference>
<evidence type="ECO:0000313" key="1">
    <source>
        <dbReference type="EMBL" id="CAG5020059.1"/>
    </source>
</evidence>
<dbReference type="InterPro" id="IPR006170">
    <property type="entry name" value="PBP/GOBP"/>
</dbReference>
<accession>A0A8S3XE29</accession>
<protein>
    <submittedName>
        <fullName evidence="1">(apollo) hypothetical protein</fullName>
    </submittedName>
</protein>
<dbReference type="AlphaFoldDB" id="A0A8S3XE29"/>
<name>A0A8S3XE29_PARAO</name>
<sequence>MCIISGKRNTNSYIVTRGCAIVCVSEKLELLEVNGEVNQKNAHEFAINDGAEEEVATEFVAEASDCVTQHKGVDDECLRALPIAKCFRTKNKDLD</sequence>
<keyword evidence="2" id="KW-1185">Reference proteome</keyword>
<comment type="caution">
    <text evidence="1">The sequence shown here is derived from an EMBL/GenBank/DDBJ whole genome shotgun (WGS) entry which is preliminary data.</text>
</comment>
<dbReference type="OrthoDB" id="7413278at2759"/>